<evidence type="ECO:0000313" key="5">
    <source>
        <dbReference type="Proteomes" id="UP000593566"/>
    </source>
</evidence>
<dbReference type="Proteomes" id="UP000593566">
    <property type="component" value="Unassembled WGS sequence"/>
</dbReference>
<gene>
    <name evidence="4" type="ORF">HO133_002306</name>
</gene>
<dbReference type="SMART" id="SM00248">
    <property type="entry name" value="ANK"/>
    <property type="match status" value="5"/>
</dbReference>
<dbReference type="PANTHER" id="PTHR24173:SF74">
    <property type="entry name" value="ANKYRIN REPEAT DOMAIN-CONTAINING PROTEIN 16"/>
    <property type="match status" value="1"/>
</dbReference>
<name>A0A8H6FAP4_9LECA</name>
<evidence type="ECO:0000313" key="4">
    <source>
        <dbReference type="EMBL" id="KAF6221450.1"/>
    </source>
</evidence>
<evidence type="ECO:0008006" key="6">
    <source>
        <dbReference type="Google" id="ProtNLM"/>
    </source>
</evidence>
<keyword evidence="5" id="KW-1185">Reference proteome</keyword>
<protein>
    <recommendedName>
        <fullName evidence="6">Ankyrin repeat protein</fullName>
    </recommendedName>
</protein>
<proteinExistence type="predicted"/>
<keyword evidence="2 3" id="KW-0040">ANK repeat</keyword>
<dbReference type="InterPro" id="IPR002110">
    <property type="entry name" value="Ankyrin_rpt"/>
</dbReference>
<dbReference type="SUPFAM" id="SSF48403">
    <property type="entry name" value="Ankyrin repeat"/>
    <property type="match status" value="1"/>
</dbReference>
<comment type="caution">
    <text evidence="4">The sequence shown here is derived from an EMBL/GenBank/DDBJ whole genome shotgun (WGS) entry which is preliminary data.</text>
</comment>
<evidence type="ECO:0000256" key="3">
    <source>
        <dbReference type="PROSITE-ProRule" id="PRU00023"/>
    </source>
</evidence>
<evidence type="ECO:0000256" key="1">
    <source>
        <dbReference type="ARBA" id="ARBA00022737"/>
    </source>
</evidence>
<dbReference type="RefSeq" id="XP_037150885.1">
    <property type="nucleotide sequence ID" value="XM_037293232.1"/>
</dbReference>
<dbReference type="AlphaFoldDB" id="A0A8H6FAP4"/>
<dbReference type="PANTHER" id="PTHR24173">
    <property type="entry name" value="ANKYRIN REPEAT CONTAINING"/>
    <property type="match status" value="1"/>
</dbReference>
<dbReference type="Gene3D" id="1.25.40.20">
    <property type="entry name" value="Ankyrin repeat-containing domain"/>
    <property type="match status" value="2"/>
</dbReference>
<reference evidence="4 5" key="1">
    <citation type="journal article" date="2020" name="Genomics">
        <title>Complete, high-quality genomes from long-read metagenomic sequencing of two wolf lichen thalli reveals enigmatic genome architecture.</title>
        <authorList>
            <person name="McKenzie S.K."/>
            <person name="Walston R.F."/>
            <person name="Allen J.L."/>
        </authorList>
    </citation>
    <scope>NUCLEOTIDE SEQUENCE [LARGE SCALE GENOMIC DNA]</scope>
    <source>
        <strain evidence="4">WasteWater1</strain>
    </source>
</reference>
<dbReference type="PROSITE" id="PS50088">
    <property type="entry name" value="ANK_REPEAT"/>
    <property type="match status" value="2"/>
</dbReference>
<feature type="repeat" description="ANK" evidence="3">
    <location>
        <begin position="205"/>
        <end position="237"/>
    </location>
</feature>
<feature type="repeat" description="ANK" evidence="3">
    <location>
        <begin position="162"/>
        <end position="194"/>
    </location>
</feature>
<dbReference type="InterPro" id="IPR036770">
    <property type="entry name" value="Ankyrin_rpt-contain_sf"/>
</dbReference>
<dbReference type="GeneID" id="59330719"/>
<keyword evidence="1" id="KW-0677">Repeat</keyword>
<sequence length="263" mass="28945">MPSLREIIIRAASKGHLEVLKRLLLPNPSYSLQEADTTLEKLVGIAARHCHSKVLEFCISLGTNVNDDAVRIGVLESSRLNVYQKVIAAGFDLNYDHDGTIGGPLIWATLTNHIPLATYLLDHGADVNRDLQNRVYRPLAKAAEKNSVAMIELFIRYGAQMDRSGALIVAAEHGNLEAVRCLVSHGADINLIRKSDTDLYMKTGEEESALHKAVRGGHEDVVAFLVESGAHLGLRDHQGDDALMMAVKMNSAELFQIIYDARR</sequence>
<organism evidence="4 5">
    <name type="scientific">Letharia lupina</name>
    <dbReference type="NCBI Taxonomy" id="560253"/>
    <lineage>
        <taxon>Eukaryota</taxon>
        <taxon>Fungi</taxon>
        <taxon>Dikarya</taxon>
        <taxon>Ascomycota</taxon>
        <taxon>Pezizomycotina</taxon>
        <taxon>Lecanoromycetes</taxon>
        <taxon>OSLEUM clade</taxon>
        <taxon>Lecanoromycetidae</taxon>
        <taxon>Lecanorales</taxon>
        <taxon>Lecanorineae</taxon>
        <taxon>Parmeliaceae</taxon>
        <taxon>Letharia</taxon>
    </lineage>
</organism>
<evidence type="ECO:0000256" key="2">
    <source>
        <dbReference type="ARBA" id="ARBA00023043"/>
    </source>
</evidence>
<dbReference type="Pfam" id="PF12796">
    <property type="entry name" value="Ank_2"/>
    <property type="match status" value="2"/>
</dbReference>
<dbReference type="PROSITE" id="PS50297">
    <property type="entry name" value="ANK_REP_REGION"/>
    <property type="match status" value="2"/>
</dbReference>
<accession>A0A8H6FAP4</accession>
<dbReference type="EMBL" id="JACCJB010000014">
    <property type="protein sequence ID" value="KAF6221450.1"/>
    <property type="molecule type" value="Genomic_DNA"/>
</dbReference>